<proteinExistence type="predicted"/>
<organism evidence="1 2">
    <name type="scientific">Sediminivirga luteola</name>
    <dbReference type="NCBI Taxonomy" id="1774748"/>
    <lineage>
        <taxon>Bacteria</taxon>
        <taxon>Bacillati</taxon>
        <taxon>Actinomycetota</taxon>
        <taxon>Actinomycetes</taxon>
        <taxon>Micrococcales</taxon>
        <taxon>Brevibacteriaceae</taxon>
        <taxon>Sediminivirga</taxon>
    </lineage>
</organism>
<dbReference type="Proteomes" id="UP000616114">
    <property type="component" value="Unassembled WGS sequence"/>
</dbReference>
<sequence length="83" mass="8866">MVELDGELEVHEGGFELQGDLIGDGLGQGGGEFCHDVLLVLGELLRRTCTGALASPAYPERFQIVSEVRLTLARLSVGSRLVV</sequence>
<name>A0A8J2XJW0_9MICO</name>
<protein>
    <submittedName>
        <fullName evidence="1">Uncharacterized protein</fullName>
    </submittedName>
</protein>
<keyword evidence="2" id="KW-1185">Reference proteome</keyword>
<dbReference type="EMBL" id="BMFY01000013">
    <property type="protein sequence ID" value="GGA23001.1"/>
    <property type="molecule type" value="Genomic_DNA"/>
</dbReference>
<reference evidence="1" key="2">
    <citation type="submission" date="2020-09" db="EMBL/GenBank/DDBJ databases">
        <authorList>
            <person name="Sun Q."/>
            <person name="Zhou Y."/>
        </authorList>
    </citation>
    <scope>NUCLEOTIDE SEQUENCE</scope>
    <source>
        <strain evidence="1">CGMCC 1.12785</strain>
    </source>
</reference>
<evidence type="ECO:0000313" key="1">
    <source>
        <dbReference type="EMBL" id="GGA23001.1"/>
    </source>
</evidence>
<reference evidence="1" key="1">
    <citation type="journal article" date="2014" name="Int. J. Syst. Evol. Microbiol.">
        <title>Complete genome sequence of Corynebacterium casei LMG S-19264T (=DSM 44701T), isolated from a smear-ripened cheese.</title>
        <authorList>
            <consortium name="US DOE Joint Genome Institute (JGI-PGF)"/>
            <person name="Walter F."/>
            <person name="Albersmeier A."/>
            <person name="Kalinowski J."/>
            <person name="Ruckert C."/>
        </authorList>
    </citation>
    <scope>NUCLEOTIDE SEQUENCE</scope>
    <source>
        <strain evidence="1">CGMCC 1.12785</strain>
    </source>
</reference>
<comment type="caution">
    <text evidence="1">The sequence shown here is derived from an EMBL/GenBank/DDBJ whole genome shotgun (WGS) entry which is preliminary data.</text>
</comment>
<gene>
    <name evidence="1" type="ORF">GCM10011333_27490</name>
</gene>
<accession>A0A8J2XJW0</accession>
<evidence type="ECO:0000313" key="2">
    <source>
        <dbReference type="Proteomes" id="UP000616114"/>
    </source>
</evidence>
<dbReference type="AlphaFoldDB" id="A0A8J2XJW0"/>